<name>A0A918RTG3_9GAMM</name>
<keyword evidence="1" id="KW-0812">Transmembrane</keyword>
<reference evidence="2" key="1">
    <citation type="journal article" date="2014" name="Int. J. Syst. Evol. Microbiol.">
        <title>Complete genome sequence of Corynebacterium casei LMG S-19264T (=DSM 44701T), isolated from a smear-ripened cheese.</title>
        <authorList>
            <consortium name="US DOE Joint Genome Institute (JGI-PGF)"/>
            <person name="Walter F."/>
            <person name="Albersmeier A."/>
            <person name="Kalinowski J."/>
            <person name="Ruckert C."/>
        </authorList>
    </citation>
    <scope>NUCLEOTIDE SEQUENCE</scope>
    <source>
        <strain evidence="2">KCTC 12711</strain>
    </source>
</reference>
<dbReference type="Proteomes" id="UP000614811">
    <property type="component" value="Unassembled WGS sequence"/>
</dbReference>
<keyword evidence="3" id="KW-1185">Reference proteome</keyword>
<proteinExistence type="predicted"/>
<keyword evidence="1" id="KW-0472">Membrane</keyword>
<feature type="transmembrane region" description="Helical" evidence="1">
    <location>
        <begin position="66"/>
        <end position="96"/>
    </location>
</feature>
<dbReference type="RefSeq" id="WP_189401017.1">
    <property type="nucleotide sequence ID" value="NZ_BMXA01000003.1"/>
</dbReference>
<evidence type="ECO:0000313" key="2">
    <source>
        <dbReference type="EMBL" id="GHA12091.1"/>
    </source>
</evidence>
<evidence type="ECO:0008006" key="4">
    <source>
        <dbReference type="Google" id="ProtNLM"/>
    </source>
</evidence>
<sequence length="115" mass="13026">MSTIIDHEQVPDSEPKTHALIAYILMTIGLLTAIPILVGALWAMIKRKHAVGTVYHSHYTNAIRTFWWSVLWTIIGGILVLVLVGYAILGILWLWIAYRMINGMVKLVDDKPYPI</sequence>
<protein>
    <recommendedName>
        <fullName evidence="4">Transmembrane protein</fullName>
    </recommendedName>
</protein>
<dbReference type="AlphaFoldDB" id="A0A918RTG3"/>
<reference evidence="2" key="2">
    <citation type="submission" date="2020-09" db="EMBL/GenBank/DDBJ databases">
        <authorList>
            <person name="Sun Q."/>
            <person name="Kim S."/>
        </authorList>
    </citation>
    <scope>NUCLEOTIDE SEQUENCE</scope>
    <source>
        <strain evidence="2">KCTC 12711</strain>
    </source>
</reference>
<organism evidence="2 3">
    <name type="scientific">Arenicella chitinivorans</name>
    <dbReference type="NCBI Taxonomy" id="1329800"/>
    <lineage>
        <taxon>Bacteria</taxon>
        <taxon>Pseudomonadati</taxon>
        <taxon>Pseudomonadota</taxon>
        <taxon>Gammaproteobacteria</taxon>
        <taxon>Arenicellales</taxon>
        <taxon>Arenicellaceae</taxon>
        <taxon>Arenicella</taxon>
    </lineage>
</organism>
<accession>A0A918RTG3</accession>
<dbReference type="EMBL" id="BMXA01000003">
    <property type="protein sequence ID" value="GHA12091.1"/>
    <property type="molecule type" value="Genomic_DNA"/>
</dbReference>
<evidence type="ECO:0000256" key="1">
    <source>
        <dbReference type="SAM" id="Phobius"/>
    </source>
</evidence>
<keyword evidence="1" id="KW-1133">Transmembrane helix</keyword>
<comment type="caution">
    <text evidence="2">The sequence shown here is derived from an EMBL/GenBank/DDBJ whole genome shotgun (WGS) entry which is preliminary data.</text>
</comment>
<gene>
    <name evidence="2" type="ORF">GCM10008090_22430</name>
</gene>
<evidence type="ECO:0000313" key="3">
    <source>
        <dbReference type="Proteomes" id="UP000614811"/>
    </source>
</evidence>
<feature type="transmembrane region" description="Helical" evidence="1">
    <location>
        <begin position="20"/>
        <end position="45"/>
    </location>
</feature>